<organism evidence="2 3">
    <name type="scientific">Pedococcus badiiscoriae</name>
    <dbReference type="NCBI Taxonomy" id="642776"/>
    <lineage>
        <taxon>Bacteria</taxon>
        <taxon>Bacillati</taxon>
        <taxon>Actinomycetota</taxon>
        <taxon>Actinomycetes</taxon>
        <taxon>Micrococcales</taxon>
        <taxon>Intrasporangiaceae</taxon>
        <taxon>Pedococcus</taxon>
    </lineage>
</organism>
<evidence type="ECO:0000256" key="1">
    <source>
        <dbReference type="SAM" id="MobiDB-lite"/>
    </source>
</evidence>
<gene>
    <name evidence="2" type="ORF">BJ986_001672</name>
</gene>
<sequence length="92" mass="9429">MSESTETVHGGEPGTMPLGGSSVRELLTELAALEDATRGSRDSSCPAATLQSTDLLAALAREQEIIDELHARCPEVAPSIGADEVAGPATLV</sequence>
<dbReference type="EMBL" id="JACCAB010000001">
    <property type="protein sequence ID" value="NYG07185.1"/>
    <property type="molecule type" value="Genomic_DNA"/>
</dbReference>
<dbReference type="AlphaFoldDB" id="A0A852WLU0"/>
<accession>A0A852WLU0</accession>
<comment type="caution">
    <text evidence="2">The sequence shown here is derived from an EMBL/GenBank/DDBJ whole genome shotgun (WGS) entry which is preliminary data.</text>
</comment>
<proteinExistence type="predicted"/>
<keyword evidence="3" id="KW-1185">Reference proteome</keyword>
<name>A0A852WLU0_9MICO</name>
<evidence type="ECO:0000313" key="2">
    <source>
        <dbReference type="EMBL" id="NYG07185.1"/>
    </source>
</evidence>
<protein>
    <submittedName>
        <fullName evidence="2">Uncharacterized protein</fullName>
    </submittedName>
</protein>
<feature type="region of interest" description="Disordered" evidence="1">
    <location>
        <begin position="1"/>
        <end position="21"/>
    </location>
</feature>
<dbReference type="Proteomes" id="UP000573599">
    <property type="component" value="Unassembled WGS sequence"/>
</dbReference>
<dbReference type="RefSeq" id="WP_179421564.1">
    <property type="nucleotide sequence ID" value="NZ_JACCAB010000001.1"/>
</dbReference>
<evidence type="ECO:0000313" key="3">
    <source>
        <dbReference type="Proteomes" id="UP000573599"/>
    </source>
</evidence>
<reference evidence="2 3" key="1">
    <citation type="submission" date="2020-07" db="EMBL/GenBank/DDBJ databases">
        <title>Sequencing the genomes of 1000 actinobacteria strains.</title>
        <authorList>
            <person name="Klenk H.-P."/>
        </authorList>
    </citation>
    <scope>NUCLEOTIDE SEQUENCE [LARGE SCALE GENOMIC DNA]</scope>
    <source>
        <strain evidence="2 3">DSM 23987</strain>
    </source>
</reference>